<comment type="caution">
    <text evidence="3">The sequence shown here is derived from an EMBL/GenBank/DDBJ whole genome shotgun (WGS) entry which is preliminary data.</text>
</comment>
<feature type="compositionally biased region" description="Basic residues" evidence="1">
    <location>
        <begin position="99"/>
        <end position="111"/>
    </location>
</feature>
<keyword evidence="2" id="KW-1133">Transmembrane helix</keyword>
<sequence>MASFFMLQKMIIRLFLRRLTCLSLFLSLSVSLFLSLSLSFFLSPFLSFFLSISFILISVSCPSFFLRLSFSHSLFLFCFLISFLFLSYLLKTSPSRRQGSSRRGRMKRKRETRSSTAAAAAAQAATTAVSAALVSVNNFPDSNSMVDTDAAVAAATVAAAVASSTASPNSMEMPQPRMPSQVNSSGPNYMLSPSMGPTQPLSAKDMDVISVKQEELHMFLDSIPDFRNAVMVRGGRCIKSNFVRVVKGDNYLKDTFFTTESTPQRRIVLARETLYCRGRGNCLRACGGRGQCVEGCPKISDRASGGHYCHFQVKLFMLSTSVGTWQVRIIGSHDGPTNSWSPEGDLPPLDKVCQPNNVKPELLEIEPFTDPDQVWNQSTDLDNMGAQQPTLDYSMSITADPSVTHSVQQENLREFLDGIPAYYDAIMVRGGRFIKSEYITVEKGNHYMKDKFYLKPNAPAKNVQVARETLFCSGRGNCVRRCGGIGACIKGCSRTSERASGGHTCYFQVKLAMYASAVGVWQVRIQGSHDGPVESWDKSMCRPDMMGPVDAEMLDPSVSLQGGVTDNCIGGDLSGGDMMHTDGMKVDMHSQSQGMLPHGDDKSSVLCPCPCDGSCQSELENLRQENTSLKLEMLRMRHNMSTGAQNNSLPTNEDNGFVTSRGDSFKLIEELKELIRKYDRPEFSPNSPASPSKEPAMYLMKMRNENSYVTLTKS</sequence>
<name>A0A812DP52_ACAPH</name>
<evidence type="ECO:0000313" key="3">
    <source>
        <dbReference type="EMBL" id="CAE1302971.1"/>
    </source>
</evidence>
<gene>
    <name evidence="3" type="ORF">SPHA_55296</name>
</gene>
<evidence type="ECO:0000256" key="1">
    <source>
        <dbReference type="SAM" id="MobiDB-lite"/>
    </source>
</evidence>
<feature type="transmembrane region" description="Helical" evidence="2">
    <location>
        <begin position="45"/>
        <end position="66"/>
    </location>
</feature>
<reference evidence="3" key="1">
    <citation type="submission" date="2021-01" db="EMBL/GenBank/DDBJ databases">
        <authorList>
            <person name="Li R."/>
            <person name="Bekaert M."/>
        </authorList>
    </citation>
    <scope>NUCLEOTIDE SEQUENCE</scope>
    <source>
        <strain evidence="3">Farmed</strain>
    </source>
</reference>
<proteinExistence type="predicted"/>
<dbReference type="EMBL" id="CAHIKZ030003667">
    <property type="protein sequence ID" value="CAE1302971.1"/>
    <property type="molecule type" value="Genomic_DNA"/>
</dbReference>
<feature type="region of interest" description="Disordered" evidence="1">
    <location>
        <begin position="95"/>
        <end position="114"/>
    </location>
</feature>
<keyword evidence="2" id="KW-0812">Transmembrane</keyword>
<organism evidence="3 4">
    <name type="scientific">Acanthosepion pharaonis</name>
    <name type="common">Pharaoh cuttlefish</name>
    <name type="synonym">Sepia pharaonis</name>
    <dbReference type="NCBI Taxonomy" id="158019"/>
    <lineage>
        <taxon>Eukaryota</taxon>
        <taxon>Metazoa</taxon>
        <taxon>Spiralia</taxon>
        <taxon>Lophotrochozoa</taxon>
        <taxon>Mollusca</taxon>
        <taxon>Cephalopoda</taxon>
        <taxon>Coleoidea</taxon>
        <taxon>Decapodiformes</taxon>
        <taxon>Sepiida</taxon>
        <taxon>Sepiina</taxon>
        <taxon>Sepiidae</taxon>
        <taxon>Acanthosepion</taxon>
    </lineage>
</organism>
<evidence type="ECO:0000313" key="4">
    <source>
        <dbReference type="Proteomes" id="UP000597762"/>
    </source>
</evidence>
<evidence type="ECO:0000256" key="2">
    <source>
        <dbReference type="SAM" id="Phobius"/>
    </source>
</evidence>
<dbReference type="AlphaFoldDB" id="A0A812DP52"/>
<keyword evidence="2" id="KW-0472">Membrane</keyword>
<accession>A0A812DP52</accession>
<dbReference type="OrthoDB" id="4349954at2759"/>
<feature type="transmembrane region" description="Helical" evidence="2">
    <location>
        <begin position="73"/>
        <end position="90"/>
    </location>
</feature>
<protein>
    <submittedName>
        <fullName evidence="3">Uncharacterized protein</fullName>
    </submittedName>
</protein>
<dbReference type="Proteomes" id="UP000597762">
    <property type="component" value="Unassembled WGS sequence"/>
</dbReference>
<keyword evidence="4" id="KW-1185">Reference proteome</keyword>